<sequence length="165" mass="18460">MTDQDKSIKVDRMRYTKNKFSSNLALLAIIFDVFYFVSIYKSDVSNYYYTLMIGASIIYNLAFMLAAFLASEGVKSYGEKYCYLLIVLGVLQFVRIFYIPWNASHATVVIANVDVVVMGAAQFVRCAIYLGISGIALLLAAVVGIQKSRVLNAYLATLGEEVRRD</sequence>
<dbReference type="EMBL" id="VUNN01000006">
    <property type="protein sequence ID" value="MSU06070.1"/>
    <property type="molecule type" value="Genomic_DNA"/>
</dbReference>
<accession>A0A7X2PCW7</accession>
<evidence type="ECO:0000313" key="2">
    <source>
        <dbReference type="EMBL" id="MSU06070.1"/>
    </source>
</evidence>
<keyword evidence="1" id="KW-0812">Transmembrane</keyword>
<proteinExistence type="predicted"/>
<feature type="transmembrane region" description="Helical" evidence="1">
    <location>
        <begin position="121"/>
        <end position="145"/>
    </location>
</feature>
<protein>
    <submittedName>
        <fullName evidence="2">Uncharacterized protein</fullName>
    </submittedName>
</protein>
<feature type="transmembrane region" description="Helical" evidence="1">
    <location>
        <begin position="20"/>
        <end position="40"/>
    </location>
</feature>
<feature type="transmembrane region" description="Helical" evidence="1">
    <location>
        <begin position="81"/>
        <end position="101"/>
    </location>
</feature>
<keyword evidence="1" id="KW-1133">Transmembrane helix</keyword>
<keyword evidence="3" id="KW-1185">Reference proteome</keyword>
<comment type="caution">
    <text evidence="2">The sequence shown here is derived from an EMBL/GenBank/DDBJ whole genome shotgun (WGS) entry which is preliminary data.</text>
</comment>
<evidence type="ECO:0000313" key="3">
    <source>
        <dbReference type="Proteomes" id="UP000460549"/>
    </source>
</evidence>
<name>A0A7X2PCW7_9SPIO</name>
<keyword evidence="1" id="KW-0472">Membrane</keyword>
<reference evidence="2 3" key="1">
    <citation type="submission" date="2019-08" db="EMBL/GenBank/DDBJ databases">
        <title>In-depth cultivation of the pig gut microbiome towards novel bacterial diversity and tailored functional studies.</title>
        <authorList>
            <person name="Wylensek D."/>
            <person name="Hitch T.C.A."/>
            <person name="Clavel T."/>
        </authorList>
    </citation>
    <scope>NUCLEOTIDE SEQUENCE [LARGE SCALE GENOMIC DNA]</scope>
    <source>
        <strain evidence="2 3">NM-380-WT-3C1</strain>
    </source>
</reference>
<dbReference type="RefSeq" id="WP_154425046.1">
    <property type="nucleotide sequence ID" value="NZ_VUNN01000006.1"/>
</dbReference>
<dbReference type="Proteomes" id="UP000460549">
    <property type="component" value="Unassembled WGS sequence"/>
</dbReference>
<gene>
    <name evidence="2" type="ORF">FYJ80_04680</name>
</gene>
<dbReference type="AlphaFoldDB" id="A0A7X2PCW7"/>
<feature type="transmembrane region" description="Helical" evidence="1">
    <location>
        <begin position="46"/>
        <end position="69"/>
    </location>
</feature>
<organism evidence="2 3">
    <name type="scientific">Bullifex porci</name>
    <dbReference type="NCBI Taxonomy" id="2606638"/>
    <lineage>
        <taxon>Bacteria</taxon>
        <taxon>Pseudomonadati</taxon>
        <taxon>Spirochaetota</taxon>
        <taxon>Spirochaetia</taxon>
        <taxon>Spirochaetales</taxon>
        <taxon>Spirochaetaceae</taxon>
        <taxon>Bullifex</taxon>
    </lineage>
</organism>
<evidence type="ECO:0000256" key="1">
    <source>
        <dbReference type="SAM" id="Phobius"/>
    </source>
</evidence>